<protein>
    <submittedName>
        <fullName evidence="2">DUF4233 domain-containing protein</fullName>
    </submittedName>
</protein>
<evidence type="ECO:0000313" key="2">
    <source>
        <dbReference type="EMBL" id="QIK73745.1"/>
    </source>
</evidence>
<feature type="transmembrane region" description="Helical" evidence="1">
    <location>
        <begin position="79"/>
        <end position="96"/>
    </location>
</feature>
<feature type="transmembrane region" description="Helical" evidence="1">
    <location>
        <begin position="56"/>
        <end position="73"/>
    </location>
</feature>
<dbReference type="EMBL" id="CP049865">
    <property type="protein sequence ID" value="QIK73745.1"/>
    <property type="molecule type" value="Genomic_DNA"/>
</dbReference>
<dbReference type="Proteomes" id="UP000501058">
    <property type="component" value="Chromosome"/>
</dbReference>
<name>A0A6G7YAB7_9ACTN</name>
<keyword evidence="1" id="KW-0472">Membrane</keyword>
<reference evidence="2 3" key="1">
    <citation type="submission" date="2020-03" db="EMBL/GenBank/DDBJ databases">
        <title>Propioniciclava sp. nov., isolated from Hydrophilus acuminatus.</title>
        <authorList>
            <person name="Hyun D.-W."/>
            <person name="Bae J.-W."/>
        </authorList>
    </citation>
    <scope>NUCLEOTIDE SEQUENCE [LARGE SCALE GENOMIC DNA]</scope>
    <source>
        <strain evidence="2 3">HDW11</strain>
    </source>
</reference>
<sequence length="106" mass="11102">MNRAISLALIFEVVVFVLAIPGMIQVDDVPIGLAMGAGGAAALVPLLAAALLRRPVGWVFAWLAQAAGLALGLLTPWMYVVGGAFALLFVVSFVLGRRIEQSTPRS</sequence>
<feature type="transmembrane region" description="Helical" evidence="1">
    <location>
        <begin position="29"/>
        <end position="49"/>
    </location>
</feature>
<keyword evidence="1" id="KW-1133">Transmembrane helix</keyword>
<organism evidence="2 3">
    <name type="scientific">Propioniciclava coleopterorum</name>
    <dbReference type="NCBI Taxonomy" id="2714937"/>
    <lineage>
        <taxon>Bacteria</taxon>
        <taxon>Bacillati</taxon>
        <taxon>Actinomycetota</taxon>
        <taxon>Actinomycetes</taxon>
        <taxon>Propionibacteriales</taxon>
        <taxon>Propionibacteriaceae</taxon>
        <taxon>Propioniciclava</taxon>
    </lineage>
</organism>
<dbReference type="InterPro" id="IPR025327">
    <property type="entry name" value="DUF4233"/>
</dbReference>
<proteinExistence type="predicted"/>
<keyword evidence="3" id="KW-1185">Reference proteome</keyword>
<evidence type="ECO:0000256" key="1">
    <source>
        <dbReference type="SAM" id="Phobius"/>
    </source>
</evidence>
<keyword evidence="1" id="KW-0812">Transmembrane</keyword>
<dbReference type="Pfam" id="PF14017">
    <property type="entry name" value="DUF4233"/>
    <property type="match status" value="1"/>
</dbReference>
<evidence type="ECO:0000313" key="3">
    <source>
        <dbReference type="Proteomes" id="UP000501058"/>
    </source>
</evidence>
<dbReference type="AlphaFoldDB" id="A0A6G7YAB7"/>
<dbReference type="KEGG" id="prv:G7070_01145"/>
<accession>A0A6G7YAB7</accession>
<gene>
    <name evidence="2" type="ORF">G7070_01145</name>
</gene>